<reference evidence="2" key="1">
    <citation type="journal article" date="2020" name="mSystems">
        <title>Genome- and Community-Level Interaction Insights into Carbon Utilization and Element Cycling Functions of Hydrothermarchaeota in Hydrothermal Sediment.</title>
        <authorList>
            <person name="Zhou Z."/>
            <person name="Liu Y."/>
            <person name="Xu W."/>
            <person name="Pan J."/>
            <person name="Luo Z.H."/>
            <person name="Li M."/>
        </authorList>
    </citation>
    <scope>NUCLEOTIDE SEQUENCE [LARGE SCALE GENOMIC DNA]</scope>
    <source>
        <strain evidence="2">SpSt-556</strain>
    </source>
</reference>
<keyword evidence="2" id="KW-0808">Transferase</keyword>
<name>A0A7C4KYV0_9CHLR</name>
<dbReference type="GO" id="GO:0008168">
    <property type="term" value="F:methyltransferase activity"/>
    <property type="evidence" value="ECO:0007669"/>
    <property type="project" value="UniProtKB-KW"/>
</dbReference>
<feature type="domain" description="Methyltransferase" evidence="1">
    <location>
        <begin position="43"/>
        <end position="136"/>
    </location>
</feature>
<proteinExistence type="predicted"/>
<accession>A0A7C4KYV0</accession>
<dbReference type="Gene3D" id="3.40.50.150">
    <property type="entry name" value="Vaccinia Virus protein VP39"/>
    <property type="match status" value="1"/>
</dbReference>
<protein>
    <submittedName>
        <fullName evidence="2">Class I SAM-dependent methyltransferase</fullName>
    </submittedName>
</protein>
<dbReference type="EMBL" id="DSXR01000051">
    <property type="protein sequence ID" value="HGS86838.1"/>
    <property type="molecule type" value="Genomic_DNA"/>
</dbReference>
<sequence length="193" mass="22622">MKSLLKRIKYEWRYSVGKTVWDTGTSPPELLEYLSHHPPGRALDLGCGSGTNLVTMAKAGWQVCGVDFSRFAIAQARSKIRQHGLRAELWVDDVTNLYRLKPGFDLILDIGCFHQLKWDERQKYLDNVQRLLKEGGDFLLYAHYRSFPDSSHGIDDEDLERLLTFLRLIRRAEGWERQKFPSVWLWFHKERSP</sequence>
<organism evidence="2">
    <name type="scientific">Bellilinea caldifistulae</name>
    <dbReference type="NCBI Taxonomy" id="360411"/>
    <lineage>
        <taxon>Bacteria</taxon>
        <taxon>Bacillati</taxon>
        <taxon>Chloroflexota</taxon>
        <taxon>Anaerolineae</taxon>
        <taxon>Anaerolineales</taxon>
        <taxon>Anaerolineaceae</taxon>
        <taxon>Bellilinea</taxon>
    </lineage>
</organism>
<gene>
    <name evidence="2" type="ORF">ENT17_04395</name>
</gene>
<dbReference type="CDD" id="cd02440">
    <property type="entry name" value="AdoMet_MTases"/>
    <property type="match status" value="1"/>
</dbReference>
<dbReference type="PANTHER" id="PTHR12843">
    <property type="entry name" value="PROTEIN-LYSINE N-METHYLTRANSFERASE METTL10"/>
    <property type="match status" value="1"/>
</dbReference>
<dbReference type="PANTHER" id="PTHR12843:SF5">
    <property type="entry name" value="EEF1A LYSINE METHYLTRANSFERASE 2"/>
    <property type="match status" value="1"/>
</dbReference>
<dbReference type="InterPro" id="IPR041698">
    <property type="entry name" value="Methyltransf_25"/>
</dbReference>
<comment type="caution">
    <text evidence="2">The sequence shown here is derived from an EMBL/GenBank/DDBJ whole genome shotgun (WGS) entry which is preliminary data.</text>
</comment>
<evidence type="ECO:0000313" key="2">
    <source>
        <dbReference type="EMBL" id="HGS86838.1"/>
    </source>
</evidence>
<dbReference type="SUPFAM" id="SSF53335">
    <property type="entry name" value="S-adenosyl-L-methionine-dependent methyltransferases"/>
    <property type="match status" value="1"/>
</dbReference>
<dbReference type="AlphaFoldDB" id="A0A7C4KYV0"/>
<keyword evidence="2" id="KW-0489">Methyltransferase</keyword>
<dbReference type="GO" id="GO:0032259">
    <property type="term" value="P:methylation"/>
    <property type="evidence" value="ECO:0007669"/>
    <property type="project" value="UniProtKB-KW"/>
</dbReference>
<evidence type="ECO:0000259" key="1">
    <source>
        <dbReference type="Pfam" id="PF13649"/>
    </source>
</evidence>
<dbReference type="Pfam" id="PF13649">
    <property type="entry name" value="Methyltransf_25"/>
    <property type="match status" value="1"/>
</dbReference>
<dbReference type="InterPro" id="IPR029063">
    <property type="entry name" value="SAM-dependent_MTases_sf"/>
</dbReference>